<sequence>MSMDALHQDEIGFDSRNLRYYSPDFISGHLRIPKTYKITKENLTLEDVSLILRMWDVSITDTHPLFNQAVKQGLIDVPV</sequence>
<name>E1A209_9CAUD</name>
<gene>
    <name evidence="1" type="ORF">phiAS5_ORF0255</name>
</gene>
<proteinExistence type="predicted"/>
<dbReference type="RefSeq" id="YP_003969544.1">
    <property type="nucleotide sequence ID" value="NC_014636.1"/>
</dbReference>
<organism evidence="1 2">
    <name type="scientific">Aeromonas phage phiAS5</name>
    <dbReference type="NCBI Taxonomy" id="879630"/>
    <lineage>
        <taxon>Viruses</taxon>
        <taxon>Duplodnaviria</taxon>
        <taxon>Heunggongvirae</taxon>
        <taxon>Uroviricota</taxon>
        <taxon>Caudoviricetes</taxon>
        <taxon>Pantevenvirales</taxon>
        <taxon>Straboviridae</taxon>
        <taxon>Chrysonvirus</taxon>
        <taxon>Chrysonvirus as5</taxon>
    </lineage>
</organism>
<evidence type="ECO:0000313" key="1">
    <source>
        <dbReference type="EMBL" id="ADM80098.1"/>
    </source>
</evidence>
<keyword evidence="2" id="KW-1185">Reference proteome</keyword>
<accession>E1A209</accession>
<evidence type="ECO:0000313" key="2">
    <source>
        <dbReference type="Proteomes" id="UP000002236"/>
    </source>
</evidence>
<reference evidence="1 2" key="1">
    <citation type="journal article" date="2012" name="Vet. Microbiol.">
        <title>Complete genome sequence and characterization of a broad-host range T4-like bacteriophage phiAS5 infecting Aeromonas salmonicida subsp. salmonicida.</title>
        <authorList>
            <person name="Kim J.H."/>
            <person name="Son J.S."/>
            <person name="Choi Y.J."/>
            <person name="Choresca C.H.Jr."/>
            <person name="Shin S.P."/>
            <person name="Han J.E."/>
            <person name="Jun J.W."/>
            <person name="Park S.C."/>
        </authorList>
    </citation>
    <scope>NUCLEOTIDE SEQUENCE [LARGE SCALE GENOMIC DNA]</scope>
</reference>
<dbReference type="EMBL" id="HM452126">
    <property type="protein sequence ID" value="ADM80098.1"/>
    <property type="molecule type" value="Genomic_DNA"/>
</dbReference>
<dbReference type="GeneID" id="9861662"/>
<dbReference type="KEGG" id="vg:9861662"/>
<dbReference type="OrthoDB" id="27704at10239"/>
<protein>
    <submittedName>
        <fullName evidence="1">Uncharacterized protein</fullName>
    </submittedName>
</protein>
<dbReference type="Proteomes" id="UP000002236">
    <property type="component" value="Segment"/>
</dbReference>